<name>A0A926WNW3_9NOST</name>
<dbReference type="AlphaFoldDB" id="A0A926WNW3"/>
<dbReference type="RefSeq" id="WP_190564712.1">
    <property type="nucleotide sequence ID" value="NZ_JACJQU010000026.1"/>
</dbReference>
<keyword evidence="3" id="KW-1185">Reference proteome</keyword>
<feature type="chain" id="PRO_5037782062" description="Chromophore lyase CpcT/CpeT" evidence="1">
    <location>
        <begin position="28"/>
        <end position="270"/>
    </location>
</feature>
<proteinExistence type="predicted"/>
<comment type="caution">
    <text evidence="2">The sequence shown here is derived from an EMBL/GenBank/DDBJ whole genome shotgun (WGS) entry which is preliminary data.</text>
</comment>
<evidence type="ECO:0000313" key="3">
    <source>
        <dbReference type="Proteomes" id="UP000662185"/>
    </source>
</evidence>
<sequence length="270" mass="30899">MYKYLPKISVLLIAVALSPFYLLPATAETRCLNYWVNPATGKEECLNLPVTKKPVVEAVKPADTPAGFEFLTESEKGEHLFIQVNNTRRVDGILQSFPTVVTKKLNGKMYDTRYQVNCTQRLVYISSSSDYILNNSLPIVVSQPGTIGYMIWDRSCTNIPFPTSTANVQKFRLVPSRCGEYRVKIVDQDYVNPRRLNPYWLGRGGNLSTLKPKISGLNPVFSNRQLFKPNNHQKNYNSNPVQPQIESNFQENYQTSGGYQWRSCQRDYRH</sequence>
<keyword evidence="1" id="KW-0732">Signal</keyword>
<evidence type="ECO:0008006" key="4">
    <source>
        <dbReference type="Google" id="ProtNLM"/>
    </source>
</evidence>
<evidence type="ECO:0000313" key="2">
    <source>
        <dbReference type="EMBL" id="MBD2296593.1"/>
    </source>
</evidence>
<dbReference type="EMBL" id="JACJQU010000026">
    <property type="protein sequence ID" value="MBD2296593.1"/>
    <property type="molecule type" value="Genomic_DNA"/>
</dbReference>
<organism evidence="2 3">
    <name type="scientific">Anabaena sphaerica FACHB-251</name>
    <dbReference type="NCBI Taxonomy" id="2692883"/>
    <lineage>
        <taxon>Bacteria</taxon>
        <taxon>Bacillati</taxon>
        <taxon>Cyanobacteriota</taxon>
        <taxon>Cyanophyceae</taxon>
        <taxon>Nostocales</taxon>
        <taxon>Nostocaceae</taxon>
        <taxon>Anabaena</taxon>
    </lineage>
</organism>
<feature type="signal peptide" evidence="1">
    <location>
        <begin position="1"/>
        <end position="27"/>
    </location>
</feature>
<accession>A0A926WNW3</accession>
<protein>
    <recommendedName>
        <fullName evidence="4">Chromophore lyase CpcT/CpeT</fullName>
    </recommendedName>
</protein>
<reference evidence="3" key="1">
    <citation type="journal article" date="2020" name="ISME J.">
        <title>Comparative genomics reveals insights into cyanobacterial evolution and habitat adaptation.</title>
        <authorList>
            <person name="Chen M.Y."/>
            <person name="Teng W.K."/>
            <person name="Zhao L."/>
            <person name="Hu C.X."/>
            <person name="Zhou Y.K."/>
            <person name="Han B.P."/>
            <person name="Song L.R."/>
            <person name="Shu W.S."/>
        </authorList>
    </citation>
    <scope>NUCLEOTIDE SEQUENCE [LARGE SCALE GENOMIC DNA]</scope>
    <source>
        <strain evidence="3">FACHB-251</strain>
    </source>
</reference>
<evidence type="ECO:0000256" key="1">
    <source>
        <dbReference type="SAM" id="SignalP"/>
    </source>
</evidence>
<dbReference type="Proteomes" id="UP000662185">
    <property type="component" value="Unassembled WGS sequence"/>
</dbReference>
<gene>
    <name evidence="2" type="ORF">H6G06_24705</name>
</gene>